<accession>C4GFZ1</accession>
<dbReference type="AlphaFoldDB" id="C4GFZ1"/>
<proteinExistence type="predicted"/>
<comment type="caution">
    <text evidence="1">The sequence shown here is derived from an EMBL/GenBank/DDBJ whole genome shotgun (WGS) entry which is preliminary data.</text>
</comment>
<dbReference type="HOGENOM" id="CLU_3200908_0_0_4"/>
<dbReference type="EMBL" id="ACJW02000002">
    <property type="protein sequence ID" value="EEP69146.1"/>
    <property type="molecule type" value="Genomic_DNA"/>
</dbReference>
<name>C4GFZ1_9NEIS</name>
<evidence type="ECO:0000313" key="1">
    <source>
        <dbReference type="EMBL" id="EEP69146.1"/>
    </source>
</evidence>
<protein>
    <submittedName>
        <fullName evidence="1">Uncharacterized protein</fullName>
    </submittedName>
</protein>
<sequence>MKKYCKIFKIQFLTIFRLPYILASLRRLPQTHPQQGNKQHGPYHR</sequence>
<keyword evidence="2" id="KW-1185">Reference proteome</keyword>
<gene>
    <name evidence="1" type="ORF">GCWU000324_01058</name>
</gene>
<dbReference type="STRING" id="629741.GCWU000324_01058"/>
<evidence type="ECO:0000313" key="2">
    <source>
        <dbReference type="Proteomes" id="UP000003009"/>
    </source>
</evidence>
<reference evidence="1" key="1">
    <citation type="submission" date="2009-04" db="EMBL/GenBank/DDBJ databases">
        <authorList>
            <person name="Weinstock G."/>
            <person name="Sodergren E."/>
            <person name="Clifton S."/>
            <person name="Fulton L."/>
            <person name="Fulton B."/>
            <person name="Courtney L."/>
            <person name="Fronick C."/>
            <person name="Harrison M."/>
            <person name="Strong C."/>
            <person name="Farmer C."/>
            <person name="Delahaunty K."/>
            <person name="Markovic C."/>
            <person name="Hall O."/>
            <person name="Minx P."/>
            <person name="Tomlinson C."/>
            <person name="Mitreva M."/>
            <person name="Nelson J."/>
            <person name="Hou S."/>
            <person name="Wollam A."/>
            <person name="Pepin K.H."/>
            <person name="Johnson M."/>
            <person name="Bhonagiri V."/>
            <person name="Nash W.E."/>
            <person name="Warren W."/>
            <person name="Chinwalla A."/>
            <person name="Mardis E.R."/>
            <person name="Wilson R.K."/>
        </authorList>
    </citation>
    <scope>NUCLEOTIDE SEQUENCE [LARGE SCALE GENOMIC DNA]</scope>
    <source>
        <strain evidence="1">ATCC 51147</strain>
    </source>
</reference>
<dbReference type="Proteomes" id="UP000003009">
    <property type="component" value="Unassembled WGS sequence"/>
</dbReference>
<organism evidence="1 2">
    <name type="scientific">Kingella oralis ATCC 51147</name>
    <dbReference type="NCBI Taxonomy" id="629741"/>
    <lineage>
        <taxon>Bacteria</taxon>
        <taxon>Pseudomonadati</taxon>
        <taxon>Pseudomonadota</taxon>
        <taxon>Betaproteobacteria</taxon>
        <taxon>Neisseriales</taxon>
        <taxon>Neisseriaceae</taxon>
        <taxon>Kingella</taxon>
    </lineage>
</organism>